<dbReference type="Proteomes" id="UP000225706">
    <property type="component" value="Unassembled WGS sequence"/>
</dbReference>
<keyword evidence="8" id="KW-1185">Reference proteome</keyword>
<dbReference type="GO" id="GO:0007166">
    <property type="term" value="P:cell surface receptor signaling pathway"/>
    <property type="evidence" value="ECO:0007669"/>
    <property type="project" value="InterPro"/>
</dbReference>
<feature type="transmembrane region" description="Helical" evidence="5">
    <location>
        <begin position="61"/>
        <end position="82"/>
    </location>
</feature>
<feature type="transmembrane region" description="Helical" evidence="5">
    <location>
        <begin position="94"/>
        <end position="116"/>
    </location>
</feature>
<evidence type="ECO:0000256" key="1">
    <source>
        <dbReference type="ARBA" id="ARBA00004141"/>
    </source>
</evidence>
<dbReference type="PROSITE" id="PS50261">
    <property type="entry name" value="G_PROTEIN_RECEP_F2_4"/>
    <property type="match status" value="1"/>
</dbReference>
<dbReference type="PRINTS" id="PR00247">
    <property type="entry name" value="GPCRCAMP"/>
</dbReference>
<feature type="domain" description="G-protein coupled receptors family 2 profile 2" evidence="6">
    <location>
        <begin position="25"/>
        <end position="290"/>
    </location>
</feature>
<feature type="transmembrane region" description="Helical" evidence="5">
    <location>
        <begin position="227"/>
        <end position="251"/>
    </location>
</feature>
<evidence type="ECO:0000256" key="5">
    <source>
        <dbReference type="SAM" id="Phobius"/>
    </source>
</evidence>
<dbReference type="PANTHER" id="PTHR23112:SF47">
    <property type="entry name" value="G-PROTEIN COUPLED RECEPTOR 157"/>
    <property type="match status" value="1"/>
</dbReference>
<feature type="transmembrane region" description="Helical" evidence="5">
    <location>
        <begin position="28"/>
        <end position="49"/>
    </location>
</feature>
<dbReference type="AlphaFoldDB" id="A0A2B4SY09"/>
<evidence type="ECO:0000313" key="7">
    <source>
        <dbReference type="EMBL" id="PFX34196.1"/>
    </source>
</evidence>
<dbReference type="EMBL" id="LSMT01000006">
    <property type="protein sequence ID" value="PFX34196.1"/>
    <property type="molecule type" value="Genomic_DNA"/>
</dbReference>
<dbReference type="InterPro" id="IPR000832">
    <property type="entry name" value="GPCR_2_secretin-like"/>
</dbReference>
<dbReference type="GO" id="GO:0005886">
    <property type="term" value="C:plasma membrane"/>
    <property type="evidence" value="ECO:0007669"/>
    <property type="project" value="TreeGrafter"/>
</dbReference>
<dbReference type="PANTHER" id="PTHR23112">
    <property type="entry name" value="G PROTEIN-COUPLED RECEPTOR 157-RELATED"/>
    <property type="match status" value="1"/>
</dbReference>
<dbReference type="Pfam" id="PF00002">
    <property type="entry name" value="7tm_2"/>
    <property type="match status" value="1"/>
</dbReference>
<feature type="transmembrane region" description="Helical" evidence="5">
    <location>
        <begin position="128"/>
        <end position="148"/>
    </location>
</feature>
<dbReference type="InterPro" id="IPR017981">
    <property type="entry name" value="GPCR_2-like_7TM"/>
</dbReference>
<dbReference type="OrthoDB" id="100006at2759"/>
<keyword evidence="7" id="KW-0675">Receptor</keyword>
<evidence type="ECO:0000313" key="8">
    <source>
        <dbReference type="Proteomes" id="UP000225706"/>
    </source>
</evidence>
<keyword evidence="2 5" id="KW-0812">Transmembrane</keyword>
<evidence type="ECO:0000256" key="2">
    <source>
        <dbReference type="ARBA" id="ARBA00022692"/>
    </source>
</evidence>
<evidence type="ECO:0000256" key="3">
    <source>
        <dbReference type="ARBA" id="ARBA00022989"/>
    </source>
</evidence>
<dbReference type="GO" id="GO:0004930">
    <property type="term" value="F:G protein-coupled receptor activity"/>
    <property type="evidence" value="ECO:0007669"/>
    <property type="project" value="InterPro"/>
</dbReference>
<keyword evidence="3 5" id="KW-1133">Transmembrane helix</keyword>
<keyword evidence="4 5" id="KW-0472">Membrane</keyword>
<feature type="transmembrane region" description="Helical" evidence="5">
    <location>
        <begin position="186"/>
        <end position="206"/>
    </location>
</feature>
<dbReference type="InterPro" id="IPR022343">
    <property type="entry name" value="GCR1-cAMP_receptor"/>
</dbReference>
<dbReference type="Gene3D" id="1.20.1070.10">
    <property type="entry name" value="Rhodopsin 7-helix transmembrane proteins"/>
    <property type="match status" value="1"/>
</dbReference>
<comment type="caution">
    <text evidence="7">The sequence shown here is derived from an EMBL/GenBank/DDBJ whole genome shotgun (WGS) entry which is preliminary data.</text>
</comment>
<evidence type="ECO:0000256" key="4">
    <source>
        <dbReference type="ARBA" id="ARBA00023136"/>
    </source>
</evidence>
<proteinExistence type="predicted"/>
<dbReference type="GO" id="GO:0030552">
    <property type="term" value="F:cAMP binding"/>
    <property type="evidence" value="ECO:0007669"/>
    <property type="project" value="InterPro"/>
</dbReference>
<reference evidence="8" key="1">
    <citation type="journal article" date="2017" name="bioRxiv">
        <title>Comparative analysis of the genomes of Stylophora pistillata and Acropora digitifera provides evidence for extensive differences between species of corals.</title>
        <authorList>
            <person name="Voolstra C.R."/>
            <person name="Li Y."/>
            <person name="Liew Y.J."/>
            <person name="Baumgarten S."/>
            <person name="Zoccola D."/>
            <person name="Flot J.-F."/>
            <person name="Tambutte S."/>
            <person name="Allemand D."/>
            <person name="Aranda M."/>
        </authorList>
    </citation>
    <scope>NUCLEOTIDE SEQUENCE [LARGE SCALE GENOMIC DNA]</scope>
</reference>
<dbReference type="STRING" id="50429.A0A2B4SY09"/>
<protein>
    <submittedName>
        <fullName evidence="7">Putative G-protein coupled receptor 157</fullName>
    </submittedName>
</protein>
<dbReference type="InterPro" id="IPR000848">
    <property type="entry name" value="GPCR_cAMP"/>
</dbReference>
<sequence>MEASSTSQTPTTALNFGDIGNSLVNRTLVTITCFLSLLGALLIIVTYIFWKDMRSCSRKILVYISISDSVVAASYMFGVLLPENANSTACVTQSFLSTAANLCSFFWTLFMAIYLYAAVARQTPAYNFLWFFHVIAWGVPLFIVVLAWERGALGNDRDIYSSGWCWIRVRDHGNDDVIWMFVTDKFWEILVFVLILIFYGLLKCHIRTEVKMTQCRSLEEARKADKQLTLVPIIFLFLRSWSMIRFCIYLASSVHQSQSLLGAQEILIYFQGVCNSAQGFVNFLFFWLFTKKFQSNLRRVAYKYCRCLRDRYAFIPGEYLNAKYSNNSRYSQYSDTEETSAIFKTSDFYGPKYSYYTVSLLTSTTSKLTR</sequence>
<dbReference type="PRINTS" id="PR02001">
    <property type="entry name" value="GCR1CAMPR"/>
</dbReference>
<name>A0A2B4SY09_STYPI</name>
<dbReference type="GO" id="GO:0007189">
    <property type="term" value="P:adenylate cyclase-activating G protein-coupled receptor signaling pathway"/>
    <property type="evidence" value="ECO:0007669"/>
    <property type="project" value="TreeGrafter"/>
</dbReference>
<organism evidence="7 8">
    <name type="scientific">Stylophora pistillata</name>
    <name type="common">Smooth cauliflower coral</name>
    <dbReference type="NCBI Taxonomy" id="50429"/>
    <lineage>
        <taxon>Eukaryota</taxon>
        <taxon>Metazoa</taxon>
        <taxon>Cnidaria</taxon>
        <taxon>Anthozoa</taxon>
        <taxon>Hexacorallia</taxon>
        <taxon>Scleractinia</taxon>
        <taxon>Astrocoeniina</taxon>
        <taxon>Pocilloporidae</taxon>
        <taxon>Stylophora</taxon>
    </lineage>
</organism>
<dbReference type="SUPFAM" id="SSF81321">
    <property type="entry name" value="Family A G protein-coupled receptor-like"/>
    <property type="match status" value="1"/>
</dbReference>
<comment type="subcellular location">
    <subcellularLocation>
        <location evidence="1">Membrane</location>
        <topology evidence="1">Multi-pass membrane protein</topology>
    </subcellularLocation>
</comment>
<accession>A0A2B4SY09</accession>
<feature type="transmembrane region" description="Helical" evidence="5">
    <location>
        <begin position="266"/>
        <end position="289"/>
    </location>
</feature>
<gene>
    <name evidence="7" type="primary">Gpr157</name>
    <name evidence="7" type="ORF">AWC38_SpisGene984</name>
</gene>
<evidence type="ECO:0000259" key="6">
    <source>
        <dbReference type="PROSITE" id="PS50261"/>
    </source>
</evidence>